<dbReference type="Pfam" id="PF13576">
    <property type="entry name" value="Pentapeptide_3"/>
    <property type="match status" value="2"/>
</dbReference>
<keyword evidence="4" id="KW-1185">Reference proteome</keyword>
<keyword evidence="2" id="KW-1133">Transmembrane helix</keyword>
<feature type="transmembrane region" description="Helical" evidence="2">
    <location>
        <begin position="79"/>
        <end position="97"/>
    </location>
</feature>
<dbReference type="Gene3D" id="2.160.20.80">
    <property type="entry name" value="E3 ubiquitin-protein ligase SopA"/>
    <property type="match status" value="1"/>
</dbReference>
<reference evidence="4" key="1">
    <citation type="submission" date="2009-07" db="EMBL/GenBank/DDBJ databases">
        <title>Complete genome sequence of Rothia mucilaginosa DJ.</title>
        <authorList>
            <person name="Yamane K."/>
            <person name="Nambu T."/>
            <person name="Mashimo C."/>
            <person name="Sugimori C."/>
            <person name="Yamanaka T."/>
            <person name="Leung K."/>
            <person name="Fukushima H."/>
        </authorList>
    </citation>
    <scope>NUCLEOTIDE SEQUENCE [LARGE SCALE GENOMIC DNA]</scope>
    <source>
        <strain evidence="4">DY-18</strain>
    </source>
</reference>
<dbReference type="SUPFAM" id="SSF141571">
    <property type="entry name" value="Pentapeptide repeat-like"/>
    <property type="match status" value="1"/>
</dbReference>
<sequence length="539" mass="60969">MLEGERSYQRGQENLVPSNNASSAPESPVIPKDQEKPWYIRHFTKLLLGFGLGGGVVAILLPLLLWLHCGMSSSSSDQLRLHLLYVTGGIIAVLTLLQTNWKNQGDRLKIDADIKKNEQDAKKNERDHIRQVHAERRSRYTKAVEQLADEKATVRLGGIYTLVGLVDEWLADDSLEHDEQQKEGQVIINNLCSYIRSPFPLVERLEEYEAHKDLEELEQEDPECLSKTETLLIKLFRARLKEPTEYKKAEDVTVDYAKLREEQDIRQTIFVEMSKRSSTLSENKKGEVTVTPGTWSNFEFDFSRAPIFYPLNDLTIEEGNFISAKFYTDADFRKVDFIRDANFSKAIFIRNANFNGSTFTGDADFFEATFIGYVDFFHLTFTTANFIGTVFTTANFVGAIFTDLADFSESTFATANFIGTLFIQNAVFRGSVFTHGANFNGATFTQKLDFSRAIFEETSPKFANASKEPSTTLRAQFNALPEEQEVSDFTVDESSQPILLGTAVLDGVRCSIPVGTVLFDPDSWDEEEQDYTRLSEPAQ</sequence>
<reference evidence="3 4" key="2">
    <citation type="journal article" date="2010" name="J Osaka Dent Univ">
        <title>Isolation and identification of Rothia mucilaginosa from persistent apical periodontitis lesions.</title>
        <authorList>
            <person name="Yamane K."/>
            <person name="Yoshida M."/>
            <person name="Fujihira T."/>
            <person name="Baba T."/>
            <person name="Tsuji N."/>
            <person name="Hayashi H."/>
            <person name="Sugimori C."/>
            <person name="Yamanaka T."/>
            <person name="Mashimo C."/>
            <person name="Nambu T."/>
            <person name="Kawai H."/>
            <person name="Fukushima H."/>
        </authorList>
    </citation>
    <scope>NUCLEOTIDE SEQUENCE [LARGE SCALE GENOMIC DNA]</scope>
    <source>
        <strain evidence="3 4">DY-18</strain>
    </source>
</reference>
<dbReference type="HOGENOM" id="CLU_025131_0_1_11"/>
<dbReference type="eggNOG" id="COG4372">
    <property type="taxonomic scope" value="Bacteria"/>
</dbReference>
<feature type="transmembrane region" description="Helical" evidence="2">
    <location>
        <begin position="46"/>
        <end position="67"/>
    </location>
</feature>
<keyword evidence="2" id="KW-0472">Membrane</keyword>
<dbReference type="InterPro" id="IPR001646">
    <property type="entry name" value="5peptide_repeat"/>
</dbReference>
<dbReference type="Proteomes" id="UP000001883">
    <property type="component" value="Chromosome"/>
</dbReference>
<dbReference type="AlphaFoldDB" id="D2NPE8"/>
<keyword evidence="2" id="KW-0812">Transmembrane</keyword>
<dbReference type="STRING" id="680646.RMDY18_16840"/>
<name>D2NPE8_ROTMD</name>
<dbReference type="EMBL" id="AP011540">
    <property type="protein sequence ID" value="BAI65516.1"/>
    <property type="molecule type" value="Genomic_DNA"/>
</dbReference>
<organism evidence="3 4">
    <name type="scientific">Rothia mucilaginosa (strain DY-18)</name>
    <name type="common">Stomatococcus mucilaginosus</name>
    <dbReference type="NCBI Taxonomy" id="680646"/>
    <lineage>
        <taxon>Bacteria</taxon>
        <taxon>Bacillati</taxon>
        <taxon>Actinomycetota</taxon>
        <taxon>Actinomycetes</taxon>
        <taxon>Micrococcales</taxon>
        <taxon>Micrococcaceae</taxon>
        <taxon>Rothia</taxon>
    </lineage>
</organism>
<proteinExistence type="predicted"/>
<evidence type="ECO:0000313" key="3">
    <source>
        <dbReference type="EMBL" id="BAI65516.1"/>
    </source>
</evidence>
<evidence type="ECO:0000256" key="1">
    <source>
        <dbReference type="SAM" id="MobiDB-lite"/>
    </source>
</evidence>
<accession>D2NPE8</accession>
<dbReference type="eggNOG" id="COG1357">
    <property type="taxonomic scope" value="Bacteria"/>
</dbReference>
<evidence type="ECO:0000313" key="4">
    <source>
        <dbReference type="Proteomes" id="UP000001883"/>
    </source>
</evidence>
<dbReference type="KEGG" id="rmu:RMDY18_16840"/>
<protein>
    <submittedName>
        <fullName evidence="3">Uncharacterized low-complexity protein</fullName>
    </submittedName>
</protein>
<feature type="compositionally biased region" description="Low complexity" evidence="1">
    <location>
        <begin position="17"/>
        <end position="27"/>
    </location>
</feature>
<reference evidence="3 4" key="3">
    <citation type="journal article" date="2010" name="Sequencing">
        <title>Complete Genome Sequence of Rothia mucilaginosa DY-18: A Clinical Isolate with Dense Meshwork-Like Structures from a Persistent Apical Periodontitis Lesion.</title>
        <authorList>
            <person name="Yamane K."/>
            <person name="Nambu T."/>
            <person name="Yamanaka T."/>
            <person name="Mashimo C."/>
            <person name="Sugimori C."/>
            <person name="Leung K.-P."/>
            <person name="Fukushima H."/>
        </authorList>
    </citation>
    <scope>NUCLEOTIDE SEQUENCE [LARGE SCALE GENOMIC DNA]</scope>
    <source>
        <strain evidence="3 4">DY-18</strain>
    </source>
</reference>
<feature type="region of interest" description="Disordered" evidence="1">
    <location>
        <begin position="1"/>
        <end position="30"/>
    </location>
</feature>
<evidence type="ECO:0000256" key="2">
    <source>
        <dbReference type="SAM" id="Phobius"/>
    </source>
</evidence>
<gene>
    <name evidence="3" type="ordered locus">RMDY18_16840</name>
</gene>